<feature type="signal peptide" evidence="2">
    <location>
        <begin position="1"/>
        <end position="19"/>
    </location>
</feature>
<evidence type="ECO:0000313" key="4">
    <source>
        <dbReference type="Proteomes" id="UP000796880"/>
    </source>
</evidence>
<keyword evidence="1" id="KW-0812">Transmembrane</keyword>
<keyword evidence="4" id="KW-1185">Reference proteome</keyword>
<dbReference type="Proteomes" id="UP000796880">
    <property type="component" value="Unassembled WGS sequence"/>
</dbReference>
<feature type="chain" id="PRO_5035463005" description="Secreted protein" evidence="2">
    <location>
        <begin position="20"/>
        <end position="74"/>
    </location>
</feature>
<evidence type="ECO:0008006" key="5">
    <source>
        <dbReference type="Google" id="ProtNLM"/>
    </source>
</evidence>
<comment type="caution">
    <text evidence="3">The sequence shown here is derived from an EMBL/GenBank/DDBJ whole genome shotgun (WGS) entry which is preliminary data.</text>
</comment>
<gene>
    <name evidence="3" type="ORF">FNV43_RR20975</name>
</gene>
<evidence type="ECO:0000256" key="2">
    <source>
        <dbReference type="SAM" id="SignalP"/>
    </source>
</evidence>
<evidence type="ECO:0000313" key="3">
    <source>
        <dbReference type="EMBL" id="KAF3438214.1"/>
    </source>
</evidence>
<reference evidence="3" key="1">
    <citation type="submission" date="2020-03" db="EMBL/GenBank/DDBJ databases">
        <title>A high-quality chromosome-level genome assembly of a woody plant with both climbing and erect habits, Rhamnella rubrinervis.</title>
        <authorList>
            <person name="Lu Z."/>
            <person name="Yang Y."/>
            <person name="Zhu X."/>
            <person name="Sun Y."/>
        </authorList>
    </citation>
    <scope>NUCLEOTIDE SEQUENCE</scope>
    <source>
        <strain evidence="3">BYM</strain>
        <tissue evidence="3">Leaf</tissue>
    </source>
</reference>
<dbReference type="EMBL" id="VOIH02000009">
    <property type="protein sequence ID" value="KAF3438214.1"/>
    <property type="molecule type" value="Genomic_DNA"/>
</dbReference>
<keyword evidence="2" id="KW-0732">Signal</keyword>
<keyword evidence="1" id="KW-1133">Transmembrane helix</keyword>
<feature type="transmembrane region" description="Helical" evidence="1">
    <location>
        <begin position="43"/>
        <end position="62"/>
    </location>
</feature>
<proteinExistence type="predicted"/>
<sequence>MLVAAVVLRCLLVLGIILGSPSGRHLYAMGLGTWGACGLGFENSYVLLGNLSIACCGINGGLGLKSRSNARQCP</sequence>
<organism evidence="3 4">
    <name type="scientific">Rhamnella rubrinervis</name>
    <dbReference type="NCBI Taxonomy" id="2594499"/>
    <lineage>
        <taxon>Eukaryota</taxon>
        <taxon>Viridiplantae</taxon>
        <taxon>Streptophyta</taxon>
        <taxon>Embryophyta</taxon>
        <taxon>Tracheophyta</taxon>
        <taxon>Spermatophyta</taxon>
        <taxon>Magnoliopsida</taxon>
        <taxon>eudicotyledons</taxon>
        <taxon>Gunneridae</taxon>
        <taxon>Pentapetalae</taxon>
        <taxon>rosids</taxon>
        <taxon>fabids</taxon>
        <taxon>Rosales</taxon>
        <taxon>Rhamnaceae</taxon>
        <taxon>rhamnoid group</taxon>
        <taxon>Rhamneae</taxon>
        <taxon>Rhamnella</taxon>
    </lineage>
</organism>
<name>A0A8K0E268_9ROSA</name>
<keyword evidence="1" id="KW-0472">Membrane</keyword>
<protein>
    <recommendedName>
        <fullName evidence="5">Secreted protein</fullName>
    </recommendedName>
</protein>
<evidence type="ECO:0000256" key="1">
    <source>
        <dbReference type="SAM" id="Phobius"/>
    </source>
</evidence>
<accession>A0A8K0E268</accession>
<dbReference type="AlphaFoldDB" id="A0A8K0E268"/>